<dbReference type="PATRIC" id="fig|1330330.3.peg.1693"/>
<dbReference type="KEGG" id="kpf:IX53_08345"/>
<dbReference type="EMBL" id="CP011232">
    <property type="protein sequence ID" value="AKI97817.1"/>
    <property type="molecule type" value="Genomic_DNA"/>
</dbReference>
<dbReference type="RefSeq" id="WP_047754952.1">
    <property type="nucleotide sequence ID" value="NZ_CASWEU010000003.1"/>
</dbReference>
<dbReference type="AlphaFoldDB" id="A0A0G2Z8C2"/>
<keyword evidence="2" id="KW-1185">Reference proteome</keyword>
<reference evidence="1 2" key="1">
    <citation type="submission" date="2015-04" db="EMBL/GenBank/DDBJ databases">
        <title>Complete Genome Sequence of Kosmotoga pacifica SLHLJ1.</title>
        <authorList>
            <person name="Jiang L.J."/>
            <person name="Shao Z.Z."/>
            <person name="Jebbar M."/>
        </authorList>
    </citation>
    <scope>NUCLEOTIDE SEQUENCE [LARGE SCALE GENOMIC DNA]</scope>
    <source>
        <strain evidence="1 2">SLHLJ1</strain>
    </source>
</reference>
<sequence>MGIISRLREEFKLLNYVLMPENESEYSLYLYWVNKINPMKHWAAMKSAAREKRSIYAVKLREVITTGSDGKTIWMPLLLIKYYGTIRRVFINVQSIGKVKRINRVYITNLSFEHNIFTRNELKGLETGLNRILDNCWEKYPDIEWTPEEFENALIRIAVTSNPEDYWKMKA</sequence>
<evidence type="ECO:0000313" key="2">
    <source>
        <dbReference type="Proteomes" id="UP000035159"/>
    </source>
</evidence>
<gene>
    <name evidence="1" type="ORF">IX53_08345</name>
</gene>
<protein>
    <submittedName>
        <fullName evidence="1">Uncharacterized protein</fullName>
    </submittedName>
</protein>
<accession>A0A0G2Z8C2</accession>
<dbReference type="Proteomes" id="UP000035159">
    <property type="component" value="Chromosome"/>
</dbReference>
<evidence type="ECO:0000313" key="1">
    <source>
        <dbReference type="EMBL" id="AKI97817.1"/>
    </source>
</evidence>
<organism evidence="1 2">
    <name type="scientific">Kosmotoga pacifica</name>
    <dbReference type="NCBI Taxonomy" id="1330330"/>
    <lineage>
        <taxon>Bacteria</taxon>
        <taxon>Thermotogati</taxon>
        <taxon>Thermotogota</taxon>
        <taxon>Thermotogae</taxon>
        <taxon>Kosmotogales</taxon>
        <taxon>Kosmotogaceae</taxon>
        <taxon>Kosmotoga</taxon>
    </lineage>
</organism>
<name>A0A0G2Z8C2_9BACT</name>
<proteinExistence type="predicted"/>